<proteinExistence type="predicted"/>
<dbReference type="InterPro" id="IPR008984">
    <property type="entry name" value="SMAD_FHA_dom_sf"/>
</dbReference>
<dbReference type="Pfam" id="PF00498">
    <property type="entry name" value="FHA"/>
    <property type="match status" value="1"/>
</dbReference>
<protein>
    <recommendedName>
        <fullName evidence="2">FHA domain-containing protein</fullName>
    </recommendedName>
</protein>
<dbReference type="InterPro" id="IPR041677">
    <property type="entry name" value="DNA2/NAM7_AAA_11"/>
</dbReference>
<name>A0A9J6C838_POLVA</name>
<sequence length="1495" mass="170806">MAIEQQNFNPNKLYLERIGDASNGFKELFFTKAISRVGRAENNEICISNGTTVSREHARIIFKEGRMFIENVSKTNHTFLNDDRVVQRSEVEEGDFIGLGTRPHANIKNPNISENQKFVYLCKRKVEVIEILSSDEETEGNIQNTIARQIPQVCNNDQQVLEIEQNNNVIKKSKIFSKQSSVESDQRFSLRPNIEKIIEQLDSDHRSESESTNKIKLKLVKVVLQKLTDEEVQKLTKRTEFYSNDESSEDNDVTSDCLTGEISSSKTKSIIPTSSTKKILTNSSDKKKKLRRNSAFPNGHMFSRTKSEKLKETERMLKKINDLVDHEDSEIEDIHLQKSEFKKFSLPSQSKSSKLLQNKEQNVVSAMIIKNNKRKLESFPDVSTSSSNKKQRVIANEHDSQKTSSTKVNVKESIQDTSNDKNTKKELFSFPSIHDKFSSEKREKIVKELATERASSSIDLPSTSKTILEVNRRKSCDVRSITKPQIIQPFPMMIKTTVERKKQDSPVRIMKKRRLSMYVSPAPPTVITGEFDMFAKAAMMRNDHMRNYVQKAPVIHESKITTNINAIRKRRMSTACESTHEFSTQNNETPREKSIIQEKSNQIKSSEKPKSCALKVKFTSANRGDYLTQQVIPVRRLSTAQRSNEEQIPTSSNPPISFKEVVSSSAICTSHVSMNEIINANMENVHRKLSTLPNDEKNNEPEKNQVQSVLTNSGAFTNNHLNLNQNIGFYKPVPELTSGIKDYKSPIASLVLNNNGNMISQISQEGFSSNNNVNISDSNSSLTSSNVKSILKANTAERKTKNVKFRDEDKLVSVVEISPTKMNTNNILRRRSVSIDSRTPSTSVATVQPIYSPRTVNQLISNAIDIILSWNAEWLHNFNEDTYSSDRHWSFRSIQNSYDVALSYLETLRRIANFDLIKKMSNAYRMNRNQEFQWLTVIDRKVMPDNRTKLTVKVNNENEHFKIGTLLLLRARNNSLRIPKDTCFLGYITASSVNHEINIDFLTTDEYVAKTMVKAKPLMYIKTEVYSLAALIPLARSNILEKIINPTLNHVELDTSTNSLCTITNLSSEQEIIINTLIKRSYSSNTQKILAIDGGPGTGKSKLMIETILRLHKMSGGEKKFIICSNSNASIDHIAAILFPLSHIRTVRVGNFNKMTPTAFKISLEGQIRNRIGQRQELKYQDVEREIIDGADVVLTTVVSSWRLWEFSKSFDMCFIESADQITDCELIIPAQLKFNTLVLIGYQKHSFNVTNNYWRRYGNKNTPLFMRMIDFFKNQSNKPVFNLKNQFRVPREIFDFCNRRFFNNEMKLATRNNTAAYRILKPYKFFGVDTNDMNVNSSPKSSITMTSVVLEICYQVPKNLQIGILSLSSQQLKDIQNASSFQPQRMDLLSFEASCGIEKDVIIIILMEKDLTIANEMLYILLTRARVAVYIFVDLKIVNYNMWRRELQDFFSKAKRHNHYHLAEPNSDAFSNILVSFVDGHESPDSDEGCSSMQ</sequence>
<comment type="caution">
    <text evidence="3">The sequence shown here is derived from an EMBL/GenBank/DDBJ whole genome shotgun (WGS) entry which is preliminary data.</text>
</comment>
<reference evidence="3" key="1">
    <citation type="submission" date="2021-03" db="EMBL/GenBank/DDBJ databases">
        <title>Chromosome level genome of the anhydrobiotic midge Polypedilum vanderplanki.</title>
        <authorList>
            <person name="Yoshida Y."/>
            <person name="Kikawada T."/>
            <person name="Gusev O."/>
        </authorList>
    </citation>
    <scope>NUCLEOTIDE SEQUENCE</scope>
    <source>
        <strain evidence="3">NIAS01</strain>
        <tissue evidence="3">Whole body or cell culture</tissue>
    </source>
</reference>
<dbReference type="GO" id="GO:0004386">
    <property type="term" value="F:helicase activity"/>
    <property type="evidence" value="ECO:0007669"/>
    <property type="project" value="InterPro"/>
</dbReference>
<feature type="region of interest" description="Disordered" evidence="1">
    <location>
        <begin position="378"/>
        <end position="418"/>
    </location>
</feature>
<dbReference type="EMBL" id="JADBJN010000002">
    <property type="protein sequence ID" value="KAG5678016.1"/>
    <property type="molecule type" value="Genomic_DNA"/>
</dbReference>
<dbReference type="PROSITE" id="PS50006">
    <property type="entry name" value="FHA_DOMAIN"/>
    <property type="match status" value="1"/>
</dbReference>
<organism evidence="3 4">
    <name type="scientific">Polypedilum vanderplanki</name>
    <name type="common">Sleeping chironomid midge</name>
    <dbReference type="NCBI Taxonomy" id="319348"/>
    <lineage>
        <taxon>Eukaryota</taxon>
        <taxon>Metazoa</taxon>
        <taxon>Ecdysozoa</taxon>
        <taxon>Arthropoda</taxon>
        <taxon>Hexapoda</taxon>
        <taxon>Insecta</taxon>
        <taxon>Pterygota</taxon>
        <taxon>Neoptera</taxon>
        <taxon>Endopterygota</taxon>
        <taxon>Diptera</taxon>
        <taxon>Nematocera</taxon>
        <taxon>Chironomoidea</taxon>
        <taxon>Chironomidae</taxon>
        <taxon>Chironominae</taxon>
        <taxon>Polypedilum</taxon>
        <taxon>Polypedilum</taxon>
    </lineage>
</organism>
<evidence type="ECO:0000259" key="2">
    <source>
        <dbReference type="PROSITE" id="PS50006"/>
    </source>
</evidence>
<evidence type="ECO:0000313" key="4">
    <source>
        <dbReference type="Proteomes" id="UP001107558"/>
    </source>
</evidence>
<keyword evidence="4" id="KW-1185">Reference proteome</keyword>
<feature type="compositionally biased region" description="Low complexity" evidence="1">
    <location>
        <begin position="269"/>
        <end position="281"/>
    </location>
</feature>
<dbReference type="CDD" id="cd00060">
    <property type="entry name" value="FHA"/>
    <property type="match status" value="1"/>
</dbReference>
<gene>
    <name evidence="3" type="ORF">PVAND_007725</name>
</gene>
<evidence type="ECO:0000313" key="3">
    <source>
        <dbReference type="EMBL" id="KAG5678016.1"/>
    </source>
</evidence>
<dbReference type="InterPro" id="IPR027417">
    <property type="entry name" value="P-loop_NTPase"/>
</dbReference>
<evidence type="ECO:0000256" key="1">
    <source>
        <dbReference type="SAM" id="MobiDB-lite"/>
    </source>
</evidence>
<feature type="compositionally biased region" description="Basic and acidic residues" evidence="1">
    <location>
        <begin position="409"/>
        <end position="418"/>
    </location>
</feature>
<dbReference type="Gene3D" id="3.40.50.300">
    <property type="entry name" value="P-loop containing nucleotide triphosphate hydrolases"/>
    <property type="match status" value="2"/>
</dbReference>
<feature type="region of interest" description="Disordered" evidence="1">
    <location>
        <begin position="269"/>
        <end position="311"/>
    </location>
</feature>
<dbReference type="Gene3D" id="2.60.200.20">
    <property type="match status" value="1"/>
</dbReference>
<dbReference type="InterPro" id="IPR000253">
    <property type="entry name" value="FHA_dom"/>
</dbReference>
<dbReference type="SUPFAM" id="SSF52540">
    <property type="entry name" value="P-loop containing nucleoside triphosphate hydrolases"/>
    <property type="match status" value="1"/>
</dbReference>
<dbReference type="SUPFAM" id="SSF49879">
    <property type="entry name" value="SMAD/FHA domain"/>
    <property type="match status" value="1"/>
</dbReference>
<dbReference type="Pfam" id="PF13086">
    <property type="entry name" value="AAA_11"/>
    <property type="match status" value="1"/>
</dbReference>
<feature type="domain" description="FHA" evidence="2">
    <location>
        <begin position="35"/>
        <end position="85"/>
    </location>
</feature>
<dbReference type="Proteomes" id="UP001107558">
    <property type="component" value="Chromosome 2"/>
</dbReference>
<dbReference type="OrthoDB" id="2285229at2759"/>
<dbReference type="SMART" id="SM00240">
    <property type="entry name" value="FHA"/>
    <property type="match status" value="1"/>
</dbReference>
<accession>A0A9J6C838</accession>